<accession>A0A3G9IVF1</accession>
<feature type="transmembrane region" description="Helical" evidence="1">
    <location>
        <begin position="443"/>
        <end position="465"/>
    </location>
</feature>
<feature type="transmembrane region" description="Helical" evidence="1">
    <location>
        <begin position="260"/>
        <end position="279"/>
    </location>
</feature>
<feature type="transmembrane region" description="Helical" evidence="1">
    <location>
        <begin position="311"/>
        <end position="332"/>
    </location>
</feature>
<organism evidence="2 3">
    <name type="scientific">Nocardioides baekrokdamisoli</name>
    <dbReference type="NCBI Taxonomy" id="1804624"/>
    <lineage>
        <taxon>Bacteria</taxon>
        <taxon>Bacillati</taxon>
        <taxon>Actinomycetota</taxon>
        <taxon>Actinomycetes</taxon>
        <taxon>Propionibacteriales</taxon>
        <taxon>Nocardioidaceae</taxon>
        <taxon>Nocardioides</taxon>
    </lineage>
</organism>
<evidence type="ECO:0000313" key="2">
    <source>
        <dbReference type="EMBL" id="BBH16273.1"/>
    </source>
</evidence>
<feature type="transmembrane region" description="Helical" evidence="1">
    <location>
        <begin position="494"/>
        <end position="511"/>
    </location>
</feature>
<feature type="transmembrane region" description="Helical" evidence="1">
    <location>
        <begin position="358"/>
        <end position="377"/>
    </location>
</feature>
<feature type="transmembrane region" description="Helical" evidence="1">
    <location>
        <begin position="384"/>
        <end position="406"/>
    </location>
</feature>
<name>A0A3G9IVF1_9ACTN</name>
<keyword evidence="1" id="KW-0812">Transmembrane</keyword>
<feature type="transmembrane region" description="Helical" evidence="1">
    <location>
        <begin position="285"/>
        <end position="304"/>
    </location>
</feature>
<proteinExistence type="predicted"/>
<feature type="transmembrane region" description="Helical" evidence="1">
    <location>
        <begin position="230"/>
        <end position="248"/>
    </location>
</feature>
<keyword evidence="3" id="KW-1185">Reference proteome</keyword>
<feature type="transmembrane region" description="Helical" evidence="1">
    <location>
        <begin position="595"/>
        <end position="613"/>
    </location>
</feature>
<dbReference type="InterPro" id="IPR058062">
    <property type="entry name" value="SCO7613_C"/>
</dbReference>
<feature type="transmembrane region" description="Helical" evidence="1">
    <location>
        <begin position="545"/>
        <end position="564"/>
    </location>
</feature>
<feature type="transmembrane region" description="Helical" evidence="1">
    <location>
        <begin position="471"/>
        <end position="489"/>
    </location>
</feature>
<dbReference type="EMBL" id="AP019307">
    <property type="protein sequence ID" value="BBH16273.1"/>
    <property type="molecule type" value="Genomic_DNA"/>
</dbReference>
<dbReference type="AlphaFoldDB" id="A0A3G9IVF1"/>
<feature type="transmembrane region" description="Helical" evidence="1">
    <location>
        <begin position="82"/>
        <end position="106"/>
    </location>
</feature>
<dbReference type="Proteomes" id="UP000271573">
    <property type="component" value="Chromosome"/>
</dbReference>
<dbReference type="KEGG" id="nbe:Back2_05600"/>
<feature type="transmembrane region" description="Helical" evidence="1">
    <location>
        <begin position="141"/>
        <end position="159"/>
    </location>
</feature>
<reference evidence="2 3" key="1">
    <citation type="submission" date="2018-11" db="EMBL/GenBank/DDBJ databases">
        <title>Complete genome sequence of Nocardioides baekrokdamisoli strain KCTC 39748.</title>
        <authorList>
            <person name="Kang S.W."/>
            <person name="Lee K.C."/>
            <person name="Kim K.K."/>
            <person name="Kim J.S."/>
            <person name="Kim D.S."/>
            <person name="Ko S.H."/>
            <person name="Yang S.H."/>
            <person name="Shin Y.K."/>
            <person name="Lee J.S."/>
        </authorList>
    </citation>
    <scope>NUCLEOTIDE SEQUENCE [LARGE SCALE GENOMIC DNA]</scope>
    <source>
        <strain evidence="2 3">KCTC 39748</strain>
    </source>
</reference>
<evidence type="ECO:0000256" key="1">
    <source>
        <dbReference type="SAM" id="Phobius"/>
    </source>
</evidence>
<feature type="transmembrane region" description="Helical" evidence="1">
    <location>
        <begin position="412"/>
        <end position="431"/>
    </location>
</feature>
<evidence type="ECO:0008006" key="4">
    <source>
        <dbReference type="Google" id="ProtNLM"/>
    </source>
</evidence>
<feature type="transmembrane region" description="Helical" evidence="1">
    <location>
        <begin position="202"/>
        <end position="224"/>
    </location>
</feature>
<feature type="transmembrane region" description="Helical" evidence="1">
    <location>
        <begin position="112"/>
        <end position="129"/>
    </location>
</feature>
<feature type="transmembrane region" description="Helical" evidence="1">
    <location>
        <begin position="570"/>
        <end position="588"/>
    </location>
</feature>
<keyword evidence="1" id="KW-1133">Transmembrane helix</keyword>
<dbReference type="NCBIfam" id="NF047321">
    <property type="entry name" value="SCO7613_CTERM"/>
    <property type="match status" value="1"/>
</dbReference>
<feature type="transmembrane region" description="Helical" evidence="1">
    <location>
        <begin position="619"/>
        <end position="637"/>
    </location>
</feature>
<protein>
    <recommendedName>
        <fullName evidence="4">DUF2157 domain-containing protein</fullName>
    </recommendedName>
</protein>
<sequence>MVCPRCGAPVTGETCTRCQLELADPRAVRLGEINREYADLMREREAVLADLEGRAAAPSRPVSLPSASPAVPTKSGPAGQQVLLTIGALLLLGAASVFVLAVWILVGRYGQVALLLTAVVSGVTASFVLSRRRLSASAETAAALAVGFAAIAAGAAHGWNLLGLHAIPFGWYLGGGSAVFGAIGAAAHLASRRGPAPVNAYLWTAMGGFALSALIAVLRVLAVASAEPGRYVAAVALVAYALAASAVLPRWPGRRIEVDAVAPWITAVLLGVASFVALADLPYGALAGLSLAVGALVAGAVLRLPTLERRYHAAAAVVVAYLPVLYLMLVTIGQRGVTGSGSLRATVLDNGPFTPLPLWAPTLAAMAFVLPAAAAVLRHRTRPGYGAASFAALEVSGSFALANALMHSSSRTWAFVAVGNVILQVGVIVVARRLHSGAPAHWSSVELAGAASAALSAFVGLGAAVDVSHQWVVDVLVALTVLAAVVAALPGRRGFSYLVAVLGTAAWWVFLDGDGSVEAYVLPSAMALLLAGAAMWSVQRSTPTLTTLGPGLLMGLMPVTLVGIIEGDAVRLTVATVVGAGLAVLGVVWRLLAPVLLGGIAVLIIVVTQGGPYVAVVPYWITGGLLGAALIAGGIAWEQTAAFGRRSVDWLATLR</sequence>
<gene>
    <name evidence="2" type="ORF">Back2_05600</name>
</gene>
<feature type="transmembrane region" description="Helical" evidence="1">
    <location>
        <begin position="171"/>
        <end position="190"/>
    </location>
</feature>
<evidence type="ECO:0000313" key="3">
    <source>
        <dbReference type="Proteomes" id="UP000271573"/>
    </source>
</evidence>
<feature type="transmembrane region" description="Helical" evidence="1">
    <location>
        <begin position="517"/>
        <end position="538"/>
    </location>
</feature>
<keyword evidence="1" id="KW-0472">Membrane</keyword>